<dbReference type="EMBL" id="BATC01000008">
    <property type="protein sequence ID" value="GAD58516.1"/>
    <property type="molecule type" value="Genomic_DNA"/>
</dbReference>
<comment type="caution">
    <text evidence="2">The sequence shown here is derived from an EMBL/GenBank/DDBJ whole genome shotgun (WGS) entry which is preliminary data.</text>
</comment>
<keyword evidence="3" id="KW-1185">Reference proteome</keyword>
<protein>
    <submittedName>
        <fullName evidence="2">Ferredoxin</fullName>
    </submittedName>
</protein>
<gene>
    <name evidence="2" type="ORF">MBEBAB_0766</name>
</gene>
<dbReference type="Pfam" id="PF03860">
    <property type="entry name" value="Csp"/>
    <property type="match status" value="1"/>
</dbReference>
<feature type="compositionally biased region" description="Basic residues" evidence="1">
    <location>
        <begin position="152"/>
        <end position="163"/>
    </location>
</feature>
<evidence type="ECO:0000313" key="3">
    <source>
        <dbReference type="Proteomes" id="UP000016569"/>
    </source>
</evidence>
<feature type="region of interest" description="Disordered" evidence="1">
    <location>
        <begin position="126"/>
        <end position="163"/>
    </location>
</feature>
<organism evidence="2 3">
    <name type="scientific">Brevundimonas abyssalis TAR-001</name>
    <dbReference type="NCBI Taxonomy" id="1391729"/>
    <lineage>
        <taxon>Bacteria</taxon>
        <taxon>Pseudomonadati</taxon>
        <taxon>Pseudomonadota</taxon>
        <taxon>Alphaproteobacteria</taxon>
        <taxon>Caulobacterales</taxon>
        <taxon>Caulobacteraceae</taxon>
        <taxon>Brevundimonas</taxon>
    </lineage>
</organism>
<name>A0A8E0NAL0_9CAUL</name>
<proteinExistence type="predicted"/>
<dbReference type="InterPro" id="IPR005560">
    <property type="entry name" value="Csp_YhjQ"/>
</dbReference>
<dbReference type="AlphaFoldDB" id="A0A8E0NAL0"/>
<dbReference type="Gene3D" id="1.20.1270.360">
    <property type="match status" value="1"/>
</dbReference>
<sequence length="163" mass="17548">MHIQPMINSHPDVRGDVNDSLVRAIEAAYGCAAVCRICADACLAEKIVADLTQCIRLNLDCADVCLVTGGLAARRAGGNEALIKRMLEACAQACADCAAECDKHADKHEHCRLCADECCRCEEACREPPSPSPRPDTETSLACGAASAQRRQPTKLTRRRAPR</sequence>
<dbReference type="PANTHER" id="PTHR37310:SF1">
    <property type="entry name" value="CYTOPLASMIC PROTEIN"/>
    <property type="match status" value="1"/>
</dbReference>
<dbReference type="RefSeq" id="WP_021696612.1">
    <property type="nucleotide sequence ID" value="NZ_BATC01000008.1"/>
</dbReference>
<dbReference type="PANTHER" id="PTHR37310">
    <property type="entry name" value="CYTOPLASMIC PROTEIN-RELATED"/>
    <property type="match status" value="1"/>
</dbReference>
<accession>A0A8E0NAL0</accession>
<reference evidence="3" key="1">
    <citation type="journal article" date="2013" name="Genome Announc.">
        <title>Draft Genome Sequence of the Dimorphic Prosthecate Bacterium Brevundimonas abyssalis TAR-001T.</title>
        <authorList>
            <person name="Tsubouchi T."/>
            <person name="Nishi S."/>
            <person name="Usui K."/>
            <person name="Shimane Y."/>
            <person name="Takaki Y."/>
            <person name="Maruyama T."/>
            <person name="Hatada Y."/>
        </authorList>
    </citation>
    <scope>NUCLEOTIDE SEQUENCE [LARGE SCALE GENOMIC DNA]</scope>
    <source>
        <strain evidence="3">TAR-001</strain>
    </source>
</reference>
<evidence type="ECO:0000313" key="2">
    <source>
        <dbReference type="EMBL" id="GAD58516.1"/>
    </source>
</evidence>
<evidence type="ECO:0000256" key="1">
    <source>
        <dbReference type="SAM" id="MobiDB-lite"/>
    </source>
</evidence>
<dbReference type="Proteomes" id="UP000016569">
    <property type="component" value="Unassembled WGS sequence"/>
</dbReference>